<gene>
    <name evidence="2" type="ORF">ISS99_04390</name>
</gene>
<sequence length="186" mass="20742">MMRWINIIGYQLVWFVAVIGAAHDRIWPALLVGVAFVASQLVLAPKRSTEWRLLGMALIFGMLIDGVAVRMDWVCYATPSPSIPAHGAPMWILVLWLSFAMTINQSLAYLRDRWWLALAFGAIGAPLAYLGAQRGWRAVDFPHPAWRGLIWLSVCWAIALPSLGLCARRFSLATRNAHISAGAHHR</sequence>
<dbReference type="EMBL" id="JADIKF010000035">
    <property type="protein sequence ID" value="MBM7128753.1"/>
    <property type="molecule type" value="Genomic_DNA"/>
</dbReference>
<feature type="transmembrane region" description="Helical" evidence="1">
    <location>
        <begin position="53"/>
        <end position="71"/>
    </location>
</feature>
<feature type="transmembrane region" description="Helical" evidence="1">
    <location>
        <begin position="144"/>
        <end position="166"/>
    </location>
</feature>
<dbReference type="Proteomes" id="UP001430193">
    <property type="component" value="Unassembled WGS sequence"/>
</dbReference>
<accession>A0ABS2KEI0</accession>
<keyword evidence="1" id="KW-0472">Membrane</keyword>
<evidence type="ECO:0000313" key="3">
    <source>
        <dbReference type="Proteomes" id="UP001430193"/>
    </source>
</evidence>
<keyword evidence="3" id="KW-1185">Reference proteome</keyword>
<feature type="transmembrane region" description="Helical" evidence="1">
    <location>
        <begin position="114"/>
        <end position="132"/>
    </location>
</feature>
<dbReference type="InterPro" id="IPR021306">
    <property type="entry name" value="DUF2878"/>
</dbReference>
<keyword evidence="1" id="KW-1133">Transmembrane helix</keyword>
<evidence type="ECO:0000313" key="2">
    <source>
        <dbReference type="EMBL" id="MBM7128753.1"/>
    </source>
</evidence>
<protein>
    <submittedName>
        <fullName evidence="2">DUF2878 domain-containing protein</fullName>
    </submittedName>
</protein>
<feature type="transmembrane region" description="Helical" evidence="1">
    <location>
        <begin position="83"/>
        <end position="102"/>
    </location>
</feature>
<organism evidence="2 3">
    <name type="scientific">Dyella mobilis</name>
    <dbReference type="NCBI Taxonomy" id="1849582"/>
    <lineage>
        <taxon>Bacteria</taxon>
        <taxon>Pseudomonadati</taxon>
        <taxon>Pseudomonadota</taxon>
        <taxon>Gammaproteobacteria</taxon>
        <taxon>Lysobacterales</taxon>
        <taxon>Rhodanobacteraceae</taxon>
        <taxon>Dyella</taxon>
    </lineage>
</organism>
<dbReference type="Pfam" id="PF11086">
    <property type="entry name" value="DUF2878"/>
    <property type="match status" value="1"/>
</dbReference>
<evidence type="ECO:0000256" key="1">
    <source>
        <dbReference type="SAM" id="Phobius"/>
    </source>
</evidence>
<name>A0ABS2KEI0_9GAMM</name>
<comment type="caution">
    <text evidence="2">The sequence shown here is derived from an EMBL/GenBank/DDBJ whole genome shotgun (WGS) entry which is preliminary data.</text>
</comment>
<reference evidence="2" key="1">
    <citation type="submission" date="2020-10" db="EMBL/GenBank/DDBJ databases">
        <title>Phylogeny of dyella-like bacteria.</title>
        <authorList>
            <person name="Fu J."/>
        </authorList>
    </citation>
    <scope>NUCLEOTIDE SEQUENCE</scope>
    <source>
        <strain evidence="2">DHON07</strain>
    </source>
</reference>
<dbReference type="RefSeq" id="WP_204630372.1">
    <property type="nucleotide sequence ID" value="NZ_BSOC01000006.1"/>
</dbReference>
<feature type="transmembrane region" description="Helical" evidence="1">
    <location>
        <begin position="7"/>
        <end position="23"/>
    </location>
</feature>
<feature type="transmembrane region" description="Helical" evidence="1">
    <location>
        <begin position="29"/>
        <end position="46"/>
    </location>
</feature>
<proteinExistence type="predicted"/>
<keyword evidence="1" id="KW-0812">Transmembrane</keyword>